<dbReference type="AlphaFoldDB" id="A0A1M6IBU1"/>
<name>A0A1M6IBU1_9FIRM</name>
<feature type="domain" description="YprB ribonuclease H-like" evidence="1">
    <location>
        <begin position="29"/>
        <end position="189"/>
    </location>
</feature>
<evidence type="ECO:0000313" key="2">
    <source>
        <dbReference type="EMBL" id="SHJ31949.1"/>
    </source>
</evidence>
<dbReference type="RefSeq" id="WP_110940959.1">
    <property type="nucleotide sequence ID" value="NZ_FQZV01000020.1"/>
</dbReference>
<dbReference type="InterPro" id="IPR012337">
    <property type="entry name" value="RNaseH-like_sf"/>
</dbReference>
<protein>
    <recommendedName>
        <fullName evidence="1">YprB ribonuclease H-like domain-containing protein</fullName>
    </recommendedName>
</protein>
<keyword evidence="3" id="KW-1185">Reference proteome</keyword>
<proteinExistence type="predicted"/>
<dbReference type="InterPro" id="IPR038720">
    <property type="entry name" value="YprB_RNase_H-like_dom"/>
</dbReference>
<dbReference type="OrthoDB" id="9790530at2"/>
<dbReference type="PANTHER" id="PTHR38462:SF1">
    <property type="entry name" value="YPRB RIBONUCLEASE H-LIKE DOMAIN-CONTAINING PROTEIN"/>
    <property type="match status" value="1"/>
</dbReference>
<dbReference type="Proteomes" id="UP000184536">
    <property type="component" value="Unassembled WGS sequence"/>
</dbReference>
<evidence type="ECO:0000259" key="1">
    <source>
        <dbReference type="Pfam" id="PF13482"/>
    </source>
</evidence>
<evidence type="ECO:0000313" key="3">
    <source>
        <dbReference type="Proteomes" id="UP000184536"/>
    </source>
</evidence>
<dbReference type="GO" id="GO:0003676">
    <property type="term" value="F:nucleic acid binding"/>
    <property type="evidence" value="ECO:0007669"/>
    <property type="project" value="InterPro"/>
</dbReference>
<accession>A0A1M6IBU1</accession>
<dbReference type="InterPro" id="IPR036397">
    <property type="entry name" value="RNaseH_sf"/>
</dbReference>
<dbReference type="Gene3D" id="3.30.420.10">
    <property type="entry name" value="Ribonuclease H-like superfamily/Ribonuclease H"/>
    <property type="match status" value="1"/>
</dbReference>
<sequence>MEILQYKEIAKFPLSKHFLSFYNKHDFVVFDIETTGLNAKYEKVILIGLMYFQGKQPVIEQYFCTSRKDETILLKRFSEKISQYDLFVSYNGNSFDIPFLNQRFRQAGISYQIDKCKSLDLLRFARKYQQHLNLADCSLKSVERSLGIHRQDTISGKESVTLYTAYEKNPNPLLKNKILLHNYEDIYYLGHCLQIIDQVSLDQALLQMPIILKSREDTTWNVASLNIKANTIYVEGNYTGPPLGDTIIHDKGYSFSYEQSKQQFQLCIPLYAASLVSGAKYLFLEALDFAFAYTPQKSELSLREHVIPVKVSNELKTSEVIAFTSQLLQHIFLK</sequence>
<dbReference type="PANTHER" id="PTHR38462">
    <property type="entry name" value="EXONUCLEASE-LIKE PROTEIN"/>
    <property type="match status" value="1"/>
</dbReference>
<gene>
    <name evidence="2" type="ORF">SAMN02745975_01806</name>
</gene>
<reference evidence="3" key="1">
    <citation type="submission" date="2016-11" db="EMBL/GenBank/DDBJ databases">
        <authorList>
            <person name="Varghese N."/>
            <person name="Submissions S."/>
        </authorList>
    </citation>
    <scope>NUCLEOTIDE SEQUENCE [LARGE SCALE GENOMIC DNA]</scope>
    <source>
        <strain evidence="3">DSM 17957</strain>
    </source>
</reference>
<dbReference type="Pfam" id="PF13482">
    <property type="entry name" value="RNase_H_2"/>
    <property type="match status" value="1"/>
</dbReference>
<dbReference type="EMBL" id="FQZV01000020">
    <property type="protein sequence ID" value="SHJ31949.1"/>
    <property type="molecule type" value="Genomic_DNA"/>
</dbReference>
<dbReference type="SUPFAM" id="SSF53098">
    <property type="entry name" value="Ribonuclease H-like"/>
    <property type="match status" value="1"/>
</dbReference>
<organism evidence="2 3">
    <name type="scientific">Geosporobacter subterraneus DSM 17957</name>
    <dbReference type="NCBI Taxonomy" id="1121919"/>
    <lineage>
        <taxon>Bacteria</taxon>
        <taxon>Bacillati</taxon>
        <taxon>Bacillota</taxon>
        <taxon>Clostridia</taxon>
        <taxon>Peptostreptococcales</taxon>
        <taxon>Thermotaleaceae</taxon>
        <taxon>Geosporobacter</taxon>
    </lineage>
</organism>